<gene>
    <name evidence="2" type="primary">Acey_s0569.g78</name>
    <name evidence="2" type="ORF">Y032_0569g78</name>
</gene>
<feature type="region of interest" description="Disordered" evidence="1">
    <location>
        <begin position="45"/>
        <end position="69"/>
    </location>
</feature>
<evidence type="ECO:0000313" key="2">
    <source>
        <dbReference type="EMBL" id="EYC41429.1"/>
    </source>
</evidence>
<organism evidence="2 3">
    <name type="scientific">Ancylostoma ceylanicum</name>
    <dbReference type="NCBI Taxonomy" id="53326"/>
    <lineage>
        <taxon>Eukaryota</taxon>
        <taxon>Metazoa</taxon>
        <taxon>Ecdysozoa</taxon>
        <taxon>Nematoda</taxon>
        <taxon>Chromadorea</taxon>
        <taxon>Rhabditida</taxon>
        <taxon>Rhabditina</taxon>
        <taxon>Rhabditomorpha</taxon>
        <taxon>Strongyloidea</taxon>
        <taxon>Ancylostomatidae</taxon>
        <taxon>Ancylostomatinae</taxon>
        <taxon>Ancylostoma</taxon>
    </lineage>
</organism>
<proteinExistence type="predicted"/>
<protein>
    <submittedName>
        <fullName evidence="2">Uncharacterized protein</fullName>
    </submittedName>
</protein>
<comment type="caution">
    <text evidence="2">The sequence shown here is derived from an EMBL/GenBank/DDBJ whole genome shotgun (WGS) entry which is preliminary data.</text>
</comment>
<dbReference type="EMBL" id="JARK01000169">
    <property type="protein sequence ID" value="EYC41429.1"/>
    <property type="molecule type" value="Genomic_DNA"/>
</dbReference>
<reference evidence="3" key="1">
    <citation type="journal article" date="2015" name="Nat. Genet.">
        <title>The genome and transcriptome of the zoonotic hookworm Ancylostoma ceylanicum identify infection-specific gene families.</title>
        <authorList>
            <person name="Schwarz E.M."/>
            <person name="Hu Y."/>
            <person name="Antoshechkin I."/>
            <person name="Miller M.M."/>
            <person name="Sternberg P.W."/>
            <person name="Aroian R.V."/>
        </authorList>
    </citation>
    <scope>NUCLEOTIDE SEQUENCE</scope>
    <source>
        <strain evidence="3">HY135</strain>
    </source>
</reference>
<dbReference type="AlphaFoldDB" id="A0A016WNN9"/>
<accession>A0A016WNN9</accession>
<evidence type="ECO:0000313" key="3">
    <source>
        <dbReference type="Proteomes" id="UP000024635"/>
    </source>
</evidence>
<keyword evidence="3" id="KW-1185">Reference proteome</keyword>
<name>A0A016WNN9_9BILA</name>
<sequence>MCPLCEACYIEVCEYDFCFSRSLGATVTTRCSTIHANSTYPELASKKSDTRRTNQFAADEEQANPKKPSSVVVESYQQILYFTVTRPVHLETKAFHEVLLLQCLFFTK</sequence>
<evidence type="ECO:0000256" key="1">
    <source>
        <dbReference type="SAM" id="MobiDB-lite"/>
    </source>
</evidence>
<dbReference type="Proteomes" id="UP000024635">
    <property type="component" value="Unassembled WGS sequence"/>
</dbReference>